<keyword evidence="3" id="KW-1185">Reference proteome</keyword>
<dbReference type="EMBL" id="JAEPES010000001">
    <property type="protein sequence ID" value="MBK4346949.1"/>
    <property type="molecule type" value="Genomic_DNA"/>
</dbReference>
<evidence type="ECO:0000313" key="2">
    <source>
        <dbReference type="EMBL" id="MBK4347928.1"/>
    </source>
</evidence>
<gene>
    <name evidence="1" type="ORF">IV501_04825</name>
    <name evidence="2" type="ORF">IV501_09800</name>
</gene>
<name>A0A934SRS9_9MICO</name>
<dbReference type="RefSeq" id="WP_200555231.1">
    <property type="nucleotide sequence ID" value="NZ_JAEPES010000001.1"/>
</dbReference>
<proteinExistence type="predicted"/>
<protein>
    <submittedName>
        <fullName evidence="1">Uncharacterized protein</fullName>
    </submittedName>
</protein>
<dbReference type="EMBL" id="JAEPES010000003">
    <property type="protein sequence ID" value="MBK4347928.1"/>
    <property type="molecule type" value="Genomic_DNA"/>
</dbReference>
<accession>A0A934SRS9</accession>
<dbReference type="AlphaFoldDB" id="A0A934SRS9"/>
<organism evidence="1 3">
    <name type="scientific">Lacisediminihabitans changchengi</name>
    <dbReference type="NCBI Taxonomy" id="2787634"/>
    <lineage>
        <taxon>Bacteria</taxon>
        <taxon>Bacillati</taxon>
        <taxon>Actinomycetota</taxon>
        <taxon>Actinomycetes</taxon>
        <taxon>Micrococcales</taxon>
        <taxon>Microbacteriaceae</taxon>
        <taxon>Lacisediminihabitans</taxon>
    </lineage>
</organism>
<sequence length="66" mass="7285">MATIGEMFYIVDAGQGRWVIHHQVTGVKAGSLVRTSEGLMLADPESRPIGRYTTFDEALRELYATA</sequence>
<comment type="caution">
    <text evidence="1">The sequence shown here is derived from an EMBL/GenBank/DDBJ whole genome shotgun (WGS) entry which is preliminary data.</text>
</comment>
<evidence type="ECO:0000313" key="3">
    <source>
        <dbReference type="Proteomes" id="UP000636458"/>
    </source>
</evidence>
<evidence type="ECO:0000313" key="1">
    <source>
        <dbReference type="EMBL" id="MBK4346949.1"/>
    </source>
</evidence>
<reference evidence="1" key="1">
    <citation type="submission" date="2021-01" db="EMBL/GenBank/DDBJ databases">
        <title>Lacisediminihabitans sp. nov. strain G11-30, isolated from Antarctic Soil.</title>
        <authorList>
            <person name="Li J."/>
        </authorList>
    </citation>
    <scope>NUCLEOTIDE SEQUENCE</scope>
    <source>
        <strain evidence="1">G11-30</strain>
    </source>
</reference>
<dbReference type="Proteomes" id="UP000636458">
    <property type="component" value="Unassembled WGS sequence"/>
</dbReference>